<dbReference type="OrthoDB" id="1935250at2759"/>
<proteinExistence type="predicted"/>
<keyword evidence="2" id="KW-1185">Reference proteome</keyword>
<name>A0A835KN46_9POAL</name>
<dbReference type="AlphaFoldDB" id="A0A835KN46"/>
<evidence type="ECO:0000313" key="2">
    <source>
        <dbReference type="Proteomes" id="UP000636709"/>
    </source>
</evidence>
<gene>
    <name evidence="1" type="ORF">HU200_012557</name>
</gene>
<comment type="caution">
    <text evidence="1">The sequence shown here is derived from an EMBL/GenBank/DDBJ whole genome shotgun (WGS) entry which is preliminary data.</text>
</comment>
<dbReference type="Proteomes" id="UP000636709">
    <property type="component" value="Unassembled WGS sequence"/>
</dbReference>
<sequence length="128" mass="13473">MDFAPPTSLGGGGGIGGILPQSPEALRDNFNPRYIDFVGDNALLTVAARCRKLTRTQLASTSQGEDAAITVAGLIPLFAALPALEDFTLDTPVMEALVARRCQHPADKFLTLGCFQGLLVQGIMAASR</sequence>
<dbReference type="EMBL" id="JACEFO010001031">
    <property type="protein sequence ID" value="KAF8749739.1"/>
    <property type="molecule type" value="Genomic_DNA"/>
</dbReference>
<organism evidence="1 2">
    <name type="scientific">Digitaria exilis</name>
    <dbReference type="NCBI Taxonomy" id="1010633"/>
    <lineage>
        <taxon>Eukaryota</taxon>
        <taxon>Viridiplantae</taxon>
        <taxon>Streptophyta</taxon>
        <taxon>Embryophyta</taxon>
        <taxon>Tracheophyta</taxon>
        <taxon>Spermatophyta</taxon>
        <taxon>Magnoliopsida</taxon>
        <taxon>Liliopsida</taxon>
        <taxon>Poales</taxon>
        <taxon>Poaceae</taxon>
        <taxon>PACMAD clade</taxon>
        <taxon>Panicoideae</taxon>
        <taxon>Panicodae</taxon>
        <taxon>Paniceae</taxon>
        <taxon>Anthephorinae</taxon>
        <taxon>Digitaria</taxon>
    </lineage>
</organism>
<evidence type="ECO:0000313" key="1">
    <source>
        <dbReference type="EMBL" id="KAF8749739.1"/>
    </source>
</evidence>
<reference evidence="1" key="1">
    <citation type="submission" date="2020-07" db="EMBL/GenBank/DDBJ databases">
        <title>Genome sequence and genetic diversity analysis of an under-domesticated orphan crop, white fonio (Digitaria exilis).</title>
        <authorList>
            <person name="Bennetzen J.L."/>
            <person name="Chen S."/>
            <person name="Ma X."/>
            <person name="Wang X."/>
            <person name="Yssel A.E.J."/>
            <person name="Chaluvadi S.R."/>
            <person name="Johnson M."/>
            <person name="Gangashetty P."/>
            <person name="Hamidou F."/>
            <person name="Sanogo M.D."/>
            <person name="Zwaenepoel A."/>
            <person name="Wallace J."/>
            <person name="Van De Peer Y."/>
            <person name="Van Deynze A."/>
        </authorList>
    </citation>
    <scope>NUCLEOTIDE SEQUENCE</scope>
    <source>
        <tissue evidence="1">Leaves</tissue>
    </source>
</reference>
<protein>
    <submittedName>
        <fullName evidence="1">Uncharacterized protein</fullName>
    </submittedName>
</protein>
<accession>A0A835KN46</accession>